<evidence type="ECO:0000313" key="3">
    <source>
        <dbReference type="Proteomes" id="UP000307749"/>
    </source>
</evidence>
<dbReference type="InterPro" id="IPR010927">
    <property type="entry name" value="T4SS_TraH"/>
</dbReference>
<evidence type="ECO:0008006" key="4">
    <source>
        <dbReference type="Google" id="ProtNLM"/>
    </source>
</evidence>
<dbReference type="RefSeq" id="WP_081130242.1">
    <property type="nucleotide sequence ID" value="NZ_LDOS01000005.1"/>
</dbReference>
<feature type="signal peptide" evidence="1">
    <location>
        <begin position="1"/>
        <end position="26"/>
    </location>
</feature>
<keyword evidence="1" id="KW-0732">Signal</keyword>
<dbReference type="Proteomes" id="UP000307749">
    <property type="component" value="Unassembled WGS sequence"/>
</dbReference>
<organism evidence="2 3">
    <name type="scientific">Metallibacterium scheffleri</name>
    <dbReference type="NCBI Taxonomy" id="993689"/>
    <lineage>
        <taxon>Bacteria</taxon>
        <taxon>Pseudomonadati</taxon>
        <taxon>Pseudomonadota</taxon>
        <taxon>Gammaproteobacteria</taxon>
        <taxon>Lysobacterales</taxon>
        <taxon>Rhodanobacteraceae</taxon>
        <taxon>Metallibacterium</taxon>
    </lineage>
</organism>
<sequence length="476" mass="49288">MRYLTNNLLSFAAAAALTVASAPAFAGLQGQLNTMFGEMSATTNPQVVMDARRGVITGGAFSMRSPIVPIGMNAINYTPPGITAGCSGIDAYGGSLSFISGQQFVQLLRSIAANAEGFAFQLALSSMSSQISNLLSSSESQLLSRLTQLKNSCEAAQTGLNVLGINQSSVNQAAQNIETSMGIATDSNAAAVANTPQSPAVQTVASTPAAKLIYHNVMWDALKAYNFANAYGESTDANTYDEEIMSLVGYVITCNPNTTQNCAPSSTTAGPTGGVGLIIGQPTLRLEDLIYGSTDPQSGTGKSQYYVCGDTTQCMSVSTSNWTGTGVLSLVQTELGTSNSQGFLGVLLQNDPADPQVTAFLSSAGPVGVEIERVARANPIEAYPYAVAVAQPIAIQVAYNDALSLLSAAARTISGSSEIGAKRQMALIDSAVARLGKDYQSMMNEQKINTGYGTLASLYMQTTSLKPGAPNGAGSL</sequence>
<name>A0A4S3KS47_9GAMM</name>
<feature type="chain" id="PRO_5020282772" description="Conjugal transfer protein TraH" evidence="1">
    <location>
        <begin position="27"/>
        <end position="476"/>
    </location>
</feature>
<dbReference type="STRING" id="993689.GCA_002077135_00200"/>
<evidence type="ECO:0000313" key="2">
    <source>
        <dbReference type="EMBL" id="THD11298.1"/>
    </source>
</evidence>
<keyword evidence="3" id="KW-1185">Reference proteome</keyword>
<gene>
    <name evidence="2" type="ORF">B1806_04045</name>
</gene>
<dbReference type="Pfam" id="PF06122">
    <property type="entry name" value="TraH"/>
    <property type="match status" value="1"/>
</dbReference>
<accession>A0A4S3KS47</accession>
<dbReference type="OrthoDB" id="9797479at2"/>
<protein>
    <recommendedName>
        <fullName evidence="4">Conjugal transfer protein TraH</fullName>
    </recommendedName>
</protein>
<dbReference type="AlphaFoldDB" id="A0A4S3KS47"/>
<comment type="caution">
    <text evidence="2">The sequence shown here is derived from an EMBL/GenBank/DDBJ whole genome shotgun (WGS) entry which is preliminary data.</text>
</comment>
<reference evidence="2 3" key="1">
    <citation type="submission" date="2017-02" db="EMBL/GenBank/DDBJ databases">
        <title>Whole genome sequencing of Metallibacterium scheffleri DSM 24874 (T).</title>
        <authorList>
            <person name="Kumar S."/>
            <person name="Patil P."/>
            <person name="Patil P.B."/>
        </authorList>
    </citation>
    <scope>NUCLEOTIDE SEQUENCE [LARGE SCALE GENOMIC DNA]</scope>
    <source>
        <strain evidence="2 3">DSM 24874</strain>
    </source>
</reference>
<proteinExistence type="predicted"/>
<evidence type="ECO:0000256" key="1">
    <source>
        <dbReference type="SAM" id="SignalP"/>
    </source>
</evidence>
<dbReference type="EMBL" id="MWQO01000014">
    <property type="protein sequence ID" value="THD11298.1"/>
    <property type="molecule type" value="Genomic_DNA"/>
</dbReference>